<dbReference type="SUPFAM" id="SSF51905">
    <property type="entry name" value="FAD/NAD(P)-binding domain"/>
    <property type="match status" value="1"/>
</dbReference>
<comment type="function">
    <text evidence="10">Catalyzes the last two steps in the biosynthesis of 5-methylaminomethyl-2-thiouridine (mnm(5)s(2)U) at the wobble position (U34) in tRNA. Catalyzes the FAD-dependent demodification of cmnm(5)s(2)U34 to nm(5)s(2)U34, followed by the transfer of a methyl group from S-adenosyl-L-methionine to nm(5)s(2)U34, to form mnm(5)s(2)U34.</text>
</comment>
<evidence type="ECO:0000256" key="8">
    <source>
        <dbReference type="ARBA" id="ARBA00023002"/>
    </source>
</evidence>
<dbReference type="EC" id="2.1.1.61" evidence="10"/>
<comment type="similarity">
    <text evidence="10">In the N-terminal section; belongs to the methyltransferase superfamily. tRNA (mnm(5)s(2)U34)-methyltransferase family.</text>
</comment>
<dbReference type="InterPro" id="IPR008471">
    <property type="entry name" value="MnmC-like_methylTransf"/>
</dbReference>
<dbReference type="GO" id="GO:0005737">
    <property type="term" value="C:cytoplasm"/>
    <property type="evidence" value="ECO:0007669"/>
    <property type="project" value="UniProtKB-SubCell"/>
</dbReference>
<evidence type="ECO:0000313" key="13">
    <source>
        <dbReference type="EMBL" id="OOR88773.1"/>
    </source>
</evidence>
<evidence type="ECO:0000256" key="9">
    <source>
        <dbReference type="ARBA" id="ARBA00023268"/>
    </source>
</evidence>
<dbReference type="EMBL" id="MUXU01000046">
    <property type="protein sequence ID" value="OOR88773.1"/>
    <property type="molecule type" value="Genomic_DNA"/>
</dbReference>
<keyword evidence="5 10" id="KW-0949">S-adenosyl-L-methionine</keyword>
<dbReference type="RefSeq" id="WP_158078951.1">
    <property type="nucleotide sequence ID" value="NZ_CAACXO010000084.1"/>
</dbReference>
<evidence type="ECO:0000256" key="4">
    <source>
        <dbReference type="ARBA" id="ARBA00022679"/>
    </source>
</evidence>
<dbReference type="Gene3D" id="3.50.50.60">
    <property type="entry name" value="FAD/NAD(P)-binding domain"/>
    <property type="match status" value="1"/>
</dbReference>
<sequence length="678" mass="73976">MSAVSPAKIHWQTDHSGQVTPFSPTFDDVYFSHAGGLDESRYVFLQGNRLLERLANLATGKTFTVGETGFGTGLNFLALCELWQTLKSCGQLAARTRLHFVSTEKFPLTKDDLRHALAAWRTHLPQLTPFIDALIAQYPLPMAGCHRLLIADDITLDLWLGDATDSLRTFGRANGGKVDAWFLDGFAPSKNSDLWSDELFLTLKNASRPDATLATFTAAGFVRRGLAAAGFIPVKQKGFGRKREMLTAHLPAESSSERTEIKHRPNHVAIVGAGVSGLCTALALAQRGIKITLIDKSAPIAGASGNPRALLAPKLSLLDGAHSHLPTVSFLFAERFYRWLNGVNWQDDNTLDDAYQDKTDQTVCNSDNLCKSTQSTKNLAENSTKTPAPIFTQTGVMDFLLPTQKSSDKLHALVADYPDELIYSLDDKPFSAHAINAIVPSAGLVSPKNLAAKILAHPHIHFVKAAITDIQEHDDGVRLTDSSQIICADKAIICAGFESHLLADVFNCRKIRGQVSWLNVAQHDGRAAHLPSTPIKYDGYCAAFSENGAQTLLIGASFVRNRTDTDVRTDEHEFNLQKFTHALPEYAQALDIKVDELGGRASIRAQTPDYHPLVGQIAGSQHRYALYGMGSKGFSFAPLCAQIMAALLCDEVLPIDDDLLAKLSPARPRLQTPLTDNC</sequence>
<evidence type="ECO:0000256" key="1">
    <source>
        <dbReference type="ARBA" id="ARBA00022490"/>
    </source>
</evidence>
<dbReference type="InterPro" id="IPR036188">
    <property type="entry name" value="FAD/NAD-bd_sf"/>
</dbReference>
<keyword evidence="3 10" id="KW-0285">Flavoprotein</keyword>
<organism evidence="13 15">
    <name type="scientific">Moraxella caviae</name>
    <dbReference type="NCBI Taxonomy" id="34060"/>
    <lineage>
        <taxon>Bacteria</taxon>
        <taxon>Pseudomonadati</taxon>
        <taxon>Pseudomonadota</taxon>
        <taxon>Gammaproteobacteria</taxon>
        <taxon>Moraxellales</taxon>
        <taxon>Moraxellaceae</taxon>
        <taxon>Moraxella</taxon>
    </lineage>
</organism>
<dbReference type="InterPro" id="IPR017610">
    <property type="entry name" value="tRNA_S-uridine_synth_MnmC_C"/>
</dbReference>
<dbReference type="AlphaFoldDB" id="A0A1S9ZZ90"/>
<accession>A0A1S9ZZ90</accession>
<dbReference type="Pfam" id="PF01266">
    <property type="entry name" value="DAO"/>
    <property type="match status" value="1"/>
</dbReference>
<keyword evidence="15" id="KW-1185">Reference proteome</keyword>
<evidence type="ECO:0000256" key="10">
    <source>
        <dbReference type="HAMAP-Rule" id="MF_01102"/>
    </source>
</evidence>
<dbReference type="NCBIfam" id="NF033855">
    <property type="entry name" value="tRNA_MNMC2"/>
    <property type="match status" value="1"/>
</dbReference>
<comment type="subcellular location">
    <subcellularLocation>
        <location evidence="10">Cytoplasm</location>
    </subcellularLocation>
</comment>
<dbReference type="PANTHER" id="PTHR13847">
    <property type="entry name" value="SARCOSINE DEHYDROGENASE-RELATED"/>
    <property type="match status" value="1"/>
</dbReference>
<keyword evidence="9 10" id="KW-0511">Multifunctional enzyme</keyword>
<dbReference type="GO" id="GO:0032259">
    <property type="term" value="P:methylation"/>
    <property type="evidence" value="ECO:0007669"/>
    <property type="project" value="UniProtKB-KW"/>
</dbReference>
<dbReference type="GO" id="GO:0016645">
    <property type="term" value="F:oxidoreductase activity, acting on the CH-NH group of donors"/>
    <property type="evidence" value="ECO:0007669"/>
    <property type="project" value="InterPro"/>
</dbReference>
<dbReference type="GO" id="GO:0002097">
    <property type="term" value="P:tRNA wobble base modification"/>
    <property type="evidence" value="ECO:0007669"/>
    <property type="project" value="UniProtKB-UniRule"/>
</dbReference>
<dbReference type="GO" id="GO:0004808">
    <property type="term" value="F:tRNA (5-methylaminomethyl-2-thiouridylate)(34)-methyltransferase activity"/>
    <property type="evidence" value="ECO:0007669"/>
    <property type="project" value="UniProtKB-EC"/>
</dbReference>
<comment type="cofactor">
    <cofactor evidence="10">
        <name>FAD</name>
        <dbReference type="ChEBI" id="CHEBI:57692"/>
    </cofactor>
</comment>
<evidence type="ECO:0000256" key="5">
    <source>
        <dbReference type="ARBA" id="ARBA00022691"/>
    </source>
</evidence>
<protein>
    <recommendedName>
        <fullName evidence="10">tRNA 5-methylaminomethyl-2-thiouridine biosynthesis bifunctional protein MnmC</fullName>
        <shortName evidence="10">tRNA mnm(5)s(2)U biosynthesis bifunctional protein</shortName>
    </recommendedName>
    <domain>
        <recommendedName>
            <fullName evidence="10">tRNA (mnm(5)s(2)U34)-methyltransferase</fullName>
            <ecNumber evidence="10">2.1.1.61</ecNumber>
        </recommendedName>
    </domain>
    <domain>
        <recommendedName>
            <fullName evidence="10">FAD-dependent cmnm(5)s(2)U34 oxidoreductase</fullName>
            <ecNumber evidence="10">1.5.-.-</ecNumber>
        </recommendedName>
    </domain>
</protein>
<name>A0A1S9ZZ90_9GAMM</name>
<feature type="region of interest" description="FAD-dependent cmnm(5)s(2)U34 oxidoreductase" evidence="10">
    <location>
        <begin position="271"/>
        <end position="678"/>
    </location>
</feature>
<dbReference type="Gene3D" id="3.40.50.150">
    <property type="entry name" value="Vaccinia Virus protein VP39"/>
    <property type="match status" value="1"/>
</dbReference>
<dbReference type="STRING" id="34060.B0181_07710"/>
<feature type="domain" description="MnmC-like methyltransferase" evidence="12">
    <location>
        <begin position="126"/>
        <end position="250"/>
    </location>
</feature>
<evidence type="ECO:0000313" key="15">
    <source>
        <dbReference type="Proteomes" id="UP000190435"/>
    </source>
</evidence>
<evidence type="ECO:0000259" key="11">
    <source>
        <dbReference type="Pfam" id="PF01266"/>
    </source>
</evidence>
<feature type="domain" description="FAD dependent oxidoreductase" evidence="11">
    <location>
        <begin position="267"/>
        <end position="647"/>
    </location>
</feature>
<dbReference type="Pfam" id="PF05430">
    <property type="entry name" value="Methyltransf_30"/>
    <property type="match status" value="1"/>
</dbReference>
<dbReference type="InterPro" id="IPR023032">
    <property type="entry name" value="tRNA_MAMT_biosynth_bifunc_MnmC"/>
</dbReference>
<reference evidence="14 16" key="2">
    <citation type="submission" date="2018-06" db="EMBL/GenBank/DDBJ databases">
        <authorList>
            <consortium name="Pathogen Informatics"/>
            <person name="Doyle S."/>
        </authorList>
    </citation>
    <scope>NUCLEOTIDE SEQUENCE [LARGE SCALE GENOMIC DNA]</scope>
    <source>
        <strain evidence="14 16">NCTC10293</strain>
    </source>
</reference>
<dbReference type="PANTHER" id="PTHR13847:SF283">
    <property type="entry name" value="TRNA 5-METHYLAMINOMETHYL-2-THIOURIDINE BIOSYNTHESIS BIFUNCTIONAL PROTEIN MNMC"/>
    <property type="match status" value="1"/>
</dbReference>
<evidence type="ECO:0000256" key="3">
    <source>
        <dbReference type="ARBA" id="ARBA00022630"/>
    </source>
</evidence>
<comment type="similarity">
    <text evidence="10">In the C-terminal section; belongs to the DAO family.</text>
</comment>
<dbReference type="Proteomes" id="UP000190435">
    <property type="component" value="Unassembled WGS sequence"/>
</dbReference>
<proteinExistence type="inferred from homology"/>
<dbReference type="NCBIfam" id="TIGR03197">
    <property type="entry name" value="MnmC_Cterm"/>
    <property type="match status" value="1"/>
</dbReference>
<evidence type="ECO:0000256" key="6">
    <source>
        <dbReference type="ARBA" id="ARBA00022694"/>
    </source>
</evidence>
<dbReference type="HAMAP" id="MF_01102">
    <property type="entry name" value="MnmC"/>
    <property type="match status" value="1"/>
</dbReference>
<evidence type="ECO:0000259" key="12">
    <source>
        <dbReference type="Pfam" id="PF05430"/>
    </source>
</evidence>
<dbReference type="GO" id="GO:0050660">
    <property type="term" value="F:flavin adenine dinucleotide binding"/>
    <property type="evidence" value="ECO:0007669"/>
    <property type="project" value="UniProtKB-UniRule"/>
</dbReference>
<gene>
    <name evidence="10 14" type="primary">mnmC</name>
    <name evidence="13" type="ORF">B0181_07710</name>
    <name evidence="14" type="ORF">NCTC10293_02470</name>
</gene>
<evidence type="ECO:0000313" key="16">
    <source>
        <dbReference type="Proteomes" id="UP000255279"/>
    </source>
</evidence>
<dbReference type="InterPro" id="IPR029063">
    <property type="entry name" value="SAM-dependent_MTases_sf"/>
</dbReference>
<reference evidence="13 15" key="1">
    <citation type="submission" date="2017-02" db="EMBL/GenBank/DDBJ databases">
        <title>Draft genome sequence of Moraxella caviae CCUG 355 type strain.</title>
        <authorList>
            <person name="Engstrom-Jakobsson H."/>
            <person name="Salva-Serra F."/>
            <person name="Thorell K."/>
            <person name="Gonzales-Siles L."/>
            <person name="Karlsson R."/>
            <person name="Boulund F."/>
            <person name="Engstrand L."/>
            <person name="Moore E."/>
        </authorList>
    </citation>
    <scope>NUCLEOTIDE SEQUENCE [LARGE SCALE GENOMIC DNA]</scope>
    <source>
        <strain evidence="13 15">CCUG 355</strain>
    </source>
</reference>
<dbReference type="InterPro" id="IPR047785">
    <property type="entry name" value="tRNA_MNMC2"/>
</dbReference>
<dbReference type="EMBL" id="UGQE01000004">
    <property type="protein sequence ID" value="STZ14865.1"/>
    <property type="molecule type" value="Genomic_DNA"/>
</dbReference>
<keyword evidence="2 10" id="KW-0489">Methyltransferase</keyword>
<dbReference type="InterPro" id="IPR006076">
    <property type="entry name" value="FAD-dep_OxRdtase"/>
</dbReference>
<evidence type="ECO:0000256" key="2">
    <source>
        <dbReference type="ARBA" id="ARBA00022603"/>
    </source>
</evidence>
<evidence type="ECO:0000313" key="14">
    <source>
        <dbReference type="EMBL" id="STZ14865.1"/>
    </source>
</evidence>
<evidence type="ECO:0000256" key="7">
    <source>
        <dbReference type="ARBA" id="ARBA00022827"/>
    </source>
</evidence>
<keyword evidence="6 10" id="KW-0819">tRNA processing</keyword>
<dbReference type="Gene3D" id="3.30.9.10">
    <property type="entry name" value="D-Amino Acid Oxidase, subunit A, domain 2"/>
    <property type="match status" value="1"/>
</dbReference>
<keyword evidence="7 10" id="KW-0274">FAD</keyword>
<feature type="region of interest" description="tRNA (mnm(5)s(2)U34)-methyltransferase" evidence="10">
    <location>
        <begin position="1"/>
        <end position="251"/>
    </location>
</feature>
<dbReference type="EC" id="1.5.-.-" evidence="10"/>
<keyword evidence="8 10" id="KW-0560">Oxidoreductase</keyword>
<keyword evidence="4 10" id="KW-0808">Transferase</keyword>
<keyword evidence="1 10" id="KW-0963">Cytoplasm</keyword>
<comment type="catalytic activity">
    <reaction evidence="10">
        <text>5-aminomethyl-2-thiouridine(34) in tRNA + S-adenosyl-L-methionine = 5-methylaminomethyl-2-thiouridine(34) in tRNA + S-adenosyl-L-homocysteine + H(+)</text>
        <dbReference type="Rhea" id="RHEA:19569"/>
        <dbReference type="Rhea" id="RHEA-COMP:10195"/>
        <dbReference type="Rhea" id="RHEA-COMP:10197"/>
        <dbReference type="ChEBI" id="CHEBI:15378"/>
        <dbReference type="ChEBI" id="CHEBI:57856"/>
        <dbReference type="ChEBI" id="CHEBI:59789"/>
        <dbReference type="ChEBI" id="CHEBI:74454"/>
        <dbReference type="ChEBI" id="CHEBI:74455"/>
        <dbReference type="EC" id="2.1.1.61"/>
    </reaction>
</comment>
<dbReference type="Proteomes" id="UP000255279">
    <property type="component" value="Unassembled WGS sequence"/>
</dbReference>